<dbReference type="AlphaFoldDB" id="A0A0C3NEW0"/>
<evidence type="ECO:0000313" key="2">
    <source>
        <dbReference type="Proteomes" id="UP000054217"/>
    </source>
</evidence>
<sequence>MFFDEQIRHAKCACLVVANRNNDLELAGSQRVLPRLLGMDQDGGVPRGSITMICICHRA</sequence>
<reference evidence="2" key="2">
    <citation type="submission" date="2015-01" db="EMBL/GenBank/DDBJ databases">
        <title>Evolutionary Origins and Diversification of the Mycorrhizal Mutualists.</title>
        <authorList>
            <consortium name="DOE Joint Genome Institute"/>
            <consortium name="Mycorrhizal Genomics Consortium"/>
            <person name="Kohler A."/>
            <person name="Kuo A."/>
            <person name="Nagy L.G."/>
            <person name="Floudas D."/>
            <person name="Copeland A."/>
            <person name="Barry K.W."/>
            <person name="Cichocki N."/>
            <person name="Veneault-Fourrey C."/>
            <person name="LaButti K."/>
            <person name="Lindquist E.A."/>
            <person name="Lipzen A."/>
            <person name="Lundell T."/>
            <person name="Morin E."/>
            <person name="Murat C."/>
            <person name="Riley R."/>
            <person name="Ohm R."/>
            <person name="Sun H."/>
            <person name="Tunlid A."/>
            <person name="Henrissat B."/>
            <person name="Grigoriev I.V."/>
            <person name="Hibbett D.S."/>
            <person name="Martin F."/>
        </authorList>
    </citation>
    <scope>NUCLEOTIDE SEQUENCE [LARGE SCALE GENOMIC DNA]</scope>
    <source>
        <strain evidence="2">Marx 270</strain>
    </source>
</reference>
<keyword evidence="2" id="KW-1185">Reference proteome</keyword>
<dbReference type="HOGENOM" id="CLU_2961834_0_0_1"/>
<evidence type="ECO:0000313" key="1">
    <source>
        <dbReference type="EMBL" id="KIN99609.1"/>
    </source>
</evidence>
<dbReference type="InParanoid" id="A0A0C3NEW0"/>
<organism evidence="1 2">
    <name type="scientific">Pisolithus tinctorius Marx 270</name>
    <dbReference type="NCBI Taxonomy" id="870435"/>
    <lineage>
        <taxon>Eukaryota</taxon>
        <taxon>Fungi</taxon>
        <taxon>Dikarya</taxon>
        <taxon>Basidiomycota</taxon>
        <taxon>Agaricomycotina</taxon>
        <taxon>Agaricomycetes</taxon>
        <taxon>Agaricomycetidae</taxon>
        <taxon>Boletales</taxon>
        <taxon>Sclerodermatineae</taxon>
        <taxon>Pisolithaceae</taxon>
        <taxon>Pisolithus</taxon>
    </lineage>
</organism>
<accession>A0A0C3NEW0</accession>
<dbReference type="Proteomes" id="UP000054217">
    <property type="component" value="Unassembled WGS sequence"/>
</dbReference>
<protein>
    <submittedName>
        <fullName evidence="1">Uncharacterized protein</fullName>
    </submittedName>
</protein>
<dbReference type="EMBL" id="KN832003">
    <property type="protein sequence ID" value="KIN99609.1"/>
    <property type="molecule type" value="Genomic_DNA"/>
</dbReference>
<reference evidence="1 2" key="1">
    <citation type="submission" date="2014-04" db="EMBL/GenBank/DDBJ databases">
        <authorList>
            <consortium name="DOE Joint Genome Institute"/>
            <person name="Kuo A."/>
            <person name="Kohler A."/>
            <person name="Costa M.D."/>
            <person name="Nagy L.G."/>
            <person name="Floudas D."/>
            <person name="Copeland A."/>
            <person name="Barry K.W."/>
            <person name="Cichocki N."/>
            <person name="Veneault-Fourrey C."/>
            <person name="LaButti K."/>
            <person name="Lindquist E.A."/>
            <person name="Lipzen A."/>
            <person name="Lundell T."/>
            <person name="Morin E."/>
            <person name="Murat C."/>
            <person name="Sun H."/>
            <person name="Tunlid A."/>
            <person name="Henrissat B."/>
            <person name="Grigoriev I.V."/>
            <person name="Hibbett D.S."/>
            <person name="Martin F."/>
            <person name="Nordberg H.P."/>
            <person name="Cantor M.N."/>
            <person name="Hua S.X."/>
        </authorList>
    </citation>
    <scope>NUCLEOTIDE SEQUENCE [LARGE SCALE GENOMIC DNA]</scope>
    <source>
        <strain evidence="1 2">Marx 270</strain>
    </source>
</reference>
<proteinExistence type="predicted"/>
<gene>
    <name evidence="1" type="ORF">M404DRAFT_1004550</name>
</gene>
<name>A0A0C3NEW0_PISTI</name>